<keyword evidence="3" id="KW-0949">S-adenosyl-L-methionine</keyword>
<dbReference type="Gene3D" id="2.40.10.240">
    <property type="entry name" value="QueA-like"/>
    <property type="match status" value="1"/>
</dbReference>
<dbReference type="GO" id="GO:0051075">
    <property type="term" value="F:S-adenosylmethionine:tRNA ribosyltransferase-isomerase activity"/>
    <property type="evidence" value="ECO:0007669"/>
    <property type="project" value="TreeGrafter"/>
</dbReference>
<comment type="caution">
    <text evidence="5">The sequence shown here is derived from an EMBL/GenBank/DDBJ whole genome shotgun (WGS) entry which is preliminary data.</text>
</comment>
<gene>
    <name evidence="5" type="ORF">LEA_00183</name>
</gene>
<dbReference type="PANTHER" id="PTHR30307:SF0">
    <property type="entry name" value="S-ADENOSYLMETHIONINE:TRNA RIBOSYLTRANSFERASE-ISOMERASE"/>
    <property type="match status" value="1"/>
</dbReference>
<dbReference type="GO" id="GO:0008616">
    <property type="term" value="P:tRNA queuosine(34) biosynthetic process"/>
    <property type="evidence" value="ECO:0007669"/>
    <property type="project" value="UniProtKB-KW"/>
</dbReference>
<organism evidence="5">
    <name type="scientific">human gut metagenome</name>
    <dbReference type="NCBI Taxonomy" id="408170"/>
    <lineage>
        <taxon>unclassified sequences</taxon>
        <taxon>metagenomes</taxon>
        <taxon>organismal metagenomes</taxon>
    </lineage>
</organism>
<feature type="non-terminal residue" evidence="5">
    <location>
        <position position="123"/>
    </location>
</feature>
<sequence length="123" mass="14057">MKKSDFNYDLPEELIAQTPVEPRNHSRLMKIDRASGEIIHARFYNLCEYLKKGDLLVLNDSRVLPARLYGEKKGTGSFIEFLLLEQRGDKLWEIICRPGKKAREGAEFTFGDGKLSAVVVEVK</sequence>
<keyword evidence="5" id="KW-0413">Isomerase</keyword>
<evidence type="ECO:0000313" key="5">
    <source>
        <dbReference type="EMBL" id="EKC81593.1"/>
    </source>
</evidence>
<dbReference type="AlphaFoldDB" id="K1UHH4"/>
<dbReference type="InterPro" id="IPR003699">
    <property type="entry name" value="QueA"/>
</dbReference>
<dbReference type="PANTHER" id="PTHR30307">
    <property type="entry name" value="S-ADENOSYLMETHIONINE:TRNA RIBOSYLTRANSFERASE-ISOMERASE"/>
    <property type="match status" value="1"/>
</dbReference>
<accession>K1UHH4</accession>
<keyword evidence="4" id="KW-0671">Queuosine biosynthesis</keyword>
<evidence type="ECO:0000256" key="1">
    <source>
        <dbReference type="ARBA" id="ARBA00022490"/>
    </source>
</evidence>
<evidence type="ECO:0000256" key="4">
    <source>
        <dbReference type="ARBA" id="ARBA00022785"/>
    </source>
</evidence>
<keyword evidence="1" id="KW-0963">Cytoplasm</keyword>
<dbReference type="SUPFAM" id="SSF111337">
    <property type="entry name" value="QueA-like"/>
    <property type="match status" value="1"/>
</dbReference>
<evidence type="ECO:0000256" key="2">
    <source>
        <dbReference type="ARBA" id="ARBA00022679"/>
    </source>
</evidence>
<dbReference type="Gene3D" id="3.40.1780.10">
    <property type="entry name" value="QueA-like"/>
    <property type="match status" value="1"/>
</dbReference>
<protein>
    <submittedName>
        <fullName evidence="5">Queuosine biosynthesis protein</fullName>
        <ecNumber evidence="5">5.-.-.-</ecNumber>
    </submittedName>
</protein>
<dbReference type="InterPro" id="IPR042119">
    <property type="entry name" value="QueA_dom2"/>
</dbReference>
<dbReference type="EMBL" id="AJWY01000132">
    <property type="protein sequence ID" value="EKC81593.1"/>
    <property type="molecule type" value="Genomic_DNA"/>
</dbReference>
<proteinExistence type="predicted"/>
<evidence type="ECO:0000256" key="3">
    <source>
        <dbReference type="ARBA" id="ARBA00022691"/>
    </source>
</evidence>
<dbReference type="Pfam" id="PF02547">
    <property type="entry name" value="Queuosine_synth"/>
    <property type="match status" value="1"/>
</dbReference>
<dbReference type="EC" id="5.-.-.-" evidence="5"/>
<reference evidence="5" key="1">
    <citation type="journal article" date="2013" name="Environ. Microbiol.">
        <title>Microbiota from the distal guts of lean and obese adolescents exhibit partial functional redundancy besides clear differences in community structure.</title>
        <authorList>
            <person name="Ferrer M."/>
            <person name="Ruiz A."/>
            <person name="Lanza F."/>
            <person name="Haange S.B."/>
            <person name="Oberbach A."/>
            <person name="Till H."/>
            <person name="Bargiela R."/>
            <person name="Campoy C."/>
            <person name="Segura M.T."/>
            <person name="Richter M."/>
            <person name="von Bergen M."/>
            <person name="Seifert J."/>
            <person name="Suarez A."/>
        </authorList>
    </citation>
    <scope>NUCLEOTIDE SEQUENCE</scope>
</reference>
<name>K1UHH4_9ZZZZ</name>
<dbReference type="InterPro" id="IPR042118">
    <property type="entry name" value="QueA_dom1"/>
</dbReference>
<dbReference type="InterPro" id="IPR036100">
    <property type="entry name" value="QueA_sf"/>
</dbReference>
<keyword evidence="2" id="KW-0808">Transferase</keyword>